<dbReference type="SUPFAM" id="SSF51182">
    <property type="entry name" value="RmlC-like cupins"/>
    <property type="match status" value="1"/>
</dbReference>
<feature type="domain" description="DUF985" evidence="1">
    <location>
        <begin position="6"/>
        <end position="148"/>
    </location>
</feature>
<dbReference type="PANTHER" id="PTHR33387">
    <property type="entry name" value="RMLC-LIKE JELLY ROLL FOLD PROTEIN"/>
    <property type="match status" value="1"/>
</dbReference>
<keyword evidence="3" id="KW-1185">Reference proteome</keyword>
<evidence type="ECO:0000313" key="2">
    <source>
        <dbReference type="EMBL" id="AAM71616.1"/>
    </source>
</evidence>
<dbReference type="InterPro" id="IPR014710">
    <property type="entry name" value="RmlC-like_jellyroll"/>
</dbReference>
<dbReference type="AlphaFoldDB" id="Q8KFF7"/>
<dbReference type="InterPro" id="IPR009327">
    <property type="entry name" value="Cupin_DUF985"/>
</dbReference>
<dbReference type="InterPro" id="IPR011051">
    <property type="entry name" value="RmlC_Cupin_sf"/>
</dbReference>
<dbReference type="PATRIC" id="fig|194439.7.peg.356"/>
<organism evidence="2 3">
    <name type="scientific">Chlorobaculum tepidum (strain ATCC 49652 / DSM 12025 / NBRC 103806 / TLS)</name>
    <name type="common">Chlorobium tepidum</name>
    <dbReference type="NCBI Taxonomy" id="194439"/>
    <lineage>
        <taxon>Bacteria</taxon>
        <taxon>Pseudomonadati</taxon>
        <taxon>Chlorobiota</taxon>
        <taxon>Chlorobiia</taxon>
        <taxon>Chlorobiales</taxon>
        <taxon>Chlorobiaceae</taxon>
        <taxon>Chlorobaculum</taxon>
    </lineage>
</organism>
<dbReference type="EnsemblBacteria" id="AAM71616">
    <property type="protein sequence ID" value="AAM71616"/>
    <property type="gene ID" value="CT0370"/>
</dbReference>
<dbReference type="STRING" id="194439.CT0370"/>
<evidence type="ECO:0000313" key="3">
    <source>
        <dbReference type="Proteomes" id="UP000001007"/>
    </source>
</evidence>
<name>Q8KFF7_CHLTE</name>
<dbReference type="Pfam" id="PF06172">
    <property type="entry name" value="Cupin_5"/>
    <property type="match status" value="1"/>
</dbReference>
<dbReference type="RefSeq" id="WP_010932062.1">
    <property type="nucleotide sequence ID" value="NC_002932.3"/>
</dbReference>
<dbReference type="PANTHER" id="PTHR33387:SF3">
    <property type="entry name" value="DUF985 DOMAIN-CONTAINING PROTEIN"/>
    <property type="match status" value="1"/>
</dbReference>
<sequence>MRTAEFWIGRLGLERHPEGGWYRETYRSEGSYGFNGNSPFGSPRSYATSIFYLLEHGDRSRLHRIRSDEQWYFHAGSPLDVHCFPETGDPSLFTLGDDPNAGQVLHSWVSAGHWFGASLSEQADAPGTYALVSCVVAPGFDFRDLTFADPAALTAQFPAHAQIIEKLS</sequence>
<accession>Q8KFF7</accession>
<reference evidence="2 3" key="1">
    <citation type="journal article" date="2002" name="Proc. Natl. Acad. Sci. U.S.A.">
        <title>The complete genome sequence of Chlorobium tepidum TLS, a photosynthetic, anaerobic, green-sulfur bacterium.</title>
        <authorList>
            <person name="Eisen J.A."/>
            <person name="Nelson K.E."/>
            <person name="Paulsen I.T."/>
            <person name="Heidelberg J.F."/>
            <person name="Wu M."/>
            <person name="Dodson R.J."/>
            <person name="Deboy R."/>
            <person name="Gwinn M.L."/>
            <person name="Nelson W.C."/>
            <person name="Haft D.H."/>
            <person name="Hickey E.K."/>
            <person name="Peterson J.D."/>
            <person name="Durkin A.S."/>
            <person name="Kolonay J.L."/>
            <person name="Yang F."/>
            <person name="Holt I."/>
            <person name="Umayam L.A."/>
            <person name="Mason T."/>
            <person name="Brenner M."/>
            <person name="Shea T.P."/>
            <person name="Parksey D."/>
            <person name="Nierman W.C."/>
            <person name="Feldblyum T.V."/>
            <person name="Hansen C.L."/>
            <person name="Craven M.B."/>
            <person name="Radune D."/>
            <person name="Vamathevan J."/>
            <person name="Khouri H."/>
            <person name="White O."/>
            <person name="Gruber T.M."/>
            <person name="Ketchum K.A."/>
            <person name="Venter J.C."/>
            <person name="Tettelin H."/>
            <person name="Bryant D.A."/>
            <person name="Fraser C.M."/>
        </authorList>
    </citation>
    <scope>NUCLEOTIDE SEQUENCE [LARGE SCALE GENOMIC DNA]</scope>
    <source>
        <strain evidence="3">ATCC 49652 / DSM 12025 / NBRC 103806 / TLS</strain>
    </source>
</reference>
<proteinExistence type="predicted"/>
<dbReference type="eggNOG" id="COG3542">
    <property type="taxonomic scope" value="Bacteria"/>
</dbReference>
<evidence type="ECO:0000259" key="1">
    <source>
        <dbReference type="Pfam" id="PF06172"/>
    </source>
</evidence>
<dbReference type="Proteomes" id="UP000001007">
    <property type="component" value="Chromosome"/>
</dbReference>
<dbReference type="OrthoDB" id="9798288at2"/>
<dbReference type="CDD" id="cd06121">
    <property type="entry name" value="cupin_YML079wp"/>
    <property type="match status" value="1"/>
</dbReference>
<dbReference type="InterPro" id="IPR039935">
    <property type="entry name" value="YML079W-like"/>
</dbReference>
<dbReference type="HOGENOM" id="CLU_088365_0_1_10"/>
<dbReference type="KEGG" id="cte:CT0370"/>
<protein>
    <recommendedName>
        <fullName evidence="1">DUF985 domain-containing protein</fullName>
    </recommendedName>
</protein>
<dbReference type="Gene3D" id="2.60.120.10">
    <property type="entry name" value="Jelly Rolls"/>
    <property type="match status" value="1"/>
</dbReference>
<dbReference type="EMBL" id="AE006470">
    <property type="protein sequence ID" value="AAM71616.1"/>
    <property type="molecule type" value="Genomic_DNA"/>
</dbReference>
<gene>
    <name evidence="2" type="ordered locus">CT0370</name>
</gene>